<proteinExistence type="predicted"/>
<evidence type="ECO:0000313" key="3">
    <source>
        <dbReference type="EMBL" id="XAY07526.1"/>
    </source>
</evidence>
<feature type="region of interest" description="Disordered" evidence="1">
    <location>
        <begin position="38"/>
        <end position="70"/>
    </location>
</feature>
<dbReference type="EMBL" id="CP114014">
    <property type="protein sequence ID" value="XAY07526.1"/>
    <property type="molecule type" value="Genomic_DNA"/>
</dbReference>
<dbReference type="KEGG" id="parq:DSM112329_04409"/>
<feature type="region of interest" description="Disordered" evidence="1">
    <location>
        <begin position="1"/>
        <end position="22"/>
    </location>
</feature>
<sequence>MSNAFTKGDKVSWKTSQGTTHGKVVKKLTSDCKIDDHQVRASTDDPQYLVESDKTGAHAAHKPDALTKAS</sequence>
<dbReference type="AlphaFoldDB" id="A0AAU7B0K0"/>
<gene>
    <name evidence="3" type="ORF">DSM112329_04409</name>
</gene>
<dbReference type="RefSeq" id="WP_354698718.1">
    <property type="nucleotide sequence ID" value="NZ_CP114014.1"/>
</dbReference>
<feature type="domain" description="Hypervirulence associated protein TUDOR" evidence="2">
    <location>
        <begin position="8"/>
        <end position="66"/>
    </location>
</feature>
<feature type="compositionally biased region" description="Basic and acidic residues" evidence="1">
    <location>
        <begin position="51"/>
        <end position="70"/>
    </location>
</feature>
<evidence type="ECO:0000256" key="1">
    <source>
        <dbReference type="SAM" id="MobiDB-lite"/>
    </source>
</evidence>
<dbReference type="Gene3D" id="2.30.30.1060">
    <property type="match status" value="1"/>
</dbReference>
<dbReference type="Pfam" id="PF11160">
    <property type="entry name" value="Hva1_TUDOR"/>
    <property type="match status" value="1"/>
</dbReference>
<reference evidence="3" key="1">
    <citation type="submission" date="2022-12" db="EMBL/GenBank/DDBJ databases">
        <title>Paraconexibacter alkalitolerans sp. nov. and Baekduia alba sp. nov., isolated from soil and emended description of the genera Paraconexibacter (Chun et al., 2020) and Baekduia (An et al., 2020).</title>
        <authorList>
            <person name="Vieira S."/>
            <person name="Huber K.J."/>
            <person name="Geppert A."/>
            <person name="Wolf J."/>
            <person name="Neumann-Schaal M."/>
            <person name="Muesken M."/>
            <person name="Overmann J."/>
        </authorList>
    </citation>
    <scope>NUCLEOTIDE SEQUENCE</scope>
    <source>
        <strain evidence="3">AEG42_29</strain>
    </source>
</reference>
<accession>A0AAU7B0K0</accession>
<organism evidence="3">
    <name type="scientific">Paraconexibacter sp. AEG42_29</name>
    <dbReference type="NCBI Taxonomy" id="2997339"/>
    <lineage>
        <taxon>Bacteria</taxon>
        <taxon>Bacillati</taxon>
        <taxon>Actinomycetota</taxon>
        <taxon>Thermoleophilia</taxon>
        <taxon>Solirubrobacterales</taxon>
        <taxon>Paraconexibacteraceae</taxon>
        <taxon>Paraconexibacter</taxon>
    </lineage>
</organism>
<name>A0AAU7B0K0_9ACTN</name>
<dbReference type="InterPro" id="IPR021331">
    <property type="entry name" value="Hva1_TUDOR"/>
</dbReference>
<protein>
    <recommendedName>
        <fullName evidence="2">Hypervirulence associated protein TUDOR domain-containing protein</fullName>
    </recommendedName>
</protein>
<evidence type="ECO:0000259" key="2">
    <source>
        <dbReference type="Pfam" id="PF11160"/>
    </source>
</evidence>